<name>A0A9D2PQB2_9FIRM</name>
<organism evidence="1 2">
    <name type="scientific">Candidatus Blautia merdavium</name>
    <dbReference type="NCBI Taxonomy" id="2838494"/>
    <lineage>
        <taxon>Bacteria</taxon>
        <taxon>Bacillati</taxon>
        <taxon>Bacillota</taxon>
        <taxon>Clostridia</taxon>
        <taxon>Lachnospirales</taxon>
        <taxon>Lachnospiraceae</taxon>
        <taxon>Blautia</taxon>
    </lineage>
</organism>
<accession>A0A9D2PQB2</accession>
<dbReference type="AlphaFoldDB" id="A0A9D2PQB2"/>
<evidence type="ECO:0000313" key="2">
    <source>
        <dbReference type="Proteomes" id="UP000823886"/>
    </source>
</evidence>
<sequence length="76" mass="8650">MVNPVTAMKVLNERKKFMKKHPDFFDYFVGVFGSGVEEGTEIELSIQRPGEEKTSSKIRVADSDLKIFEGLKELIN</sequence>
<dbReference type="Proteomes" id="UP000823886">
    <property type="component" value="Unassembled WGS sequence"/>
</dbReference>
<protein>
    <submittedName>
        <fullName evidence="1">Uncharacterized protein</fullName>
    </submittedName>
</protein>
<comment type="caution">
    <text evidence="1">The sequence shown here is derived from an EMBL/GenBank/DDBJ whole genome shotgun (WGS) entry which is preliminary data.</text>
</comment>
<evidence type="ECO:0000313" key="1">
    <source>
        <dbReference type="EMBL" id="HJC63345.1"/>
    </source>
</evidence>
<reference evidence="1" key="2">
    <citation type="submission" date="2021-04" db="EMBL/GenBank/DDBJ databases">
        <authorList>
            <person name="Gilroy R."/>
        </authorList>
    </citation>
    <scope>NUCLEOTIDE SEQUENCE</scope>
    <source>
        <strain evidence="1">ChiBcec2-3848</strain>
    </source>
</reference>
<gene>
    <name evidence="1" type="ORF">H9753_06985</name>
</gene>
<proteinExistence type="predicted"/>
<reference evidence="1" key="1">
    <citation type="journal article" date="2021" name="PeerJ">
        <title>Extensive microbial diversity within the chicken gut microbiome revealed by metagenomics and culture.</title>
        <authorList>
            <person name="Gilroy R."/>
            <person name="Ravi A."/>
            <person name="Getino M."/>
            <person name="Pursley I."/>
            <person name="Horton D.L."/>
            <person name="Alikhan N.F."/>
            <person name="Baker D."/>
            <person name="Gharbi K."/>
            <person name="Hall N."/>
            <person name="Watson M."/>
            <person name="Adriaenssens E.M."/>
            <person name="Foster-Nyarko E."/>
            <person name="Jarju S."/>
            <person name="Secka A."/>
            <person name="Antonio M."/>
            <person name="Oren A."/>
            <person name="Chaudhuri R.R."/>
            <person name="La Ragione R."/>
            <person name="Hildebrand F."/>
            <person name="Pallen M.J."/>
        </authorList>
    </citation>
    <scope>NUCLEOTIDE SEQUENCE</scope>
    <source>
        <strain evidence="1">ChiBcec2-3848</strain>
    </source>
</reference>
<dbReference type="EMBL" id="DWVZ01000092">
    <property type="protein sequence ID" value="HJC63345.1"/>
    <property type="molecule type" value="Genomic_DNA"/>
</dbReference>